<protein>
    <submittedName>
        <fullName evidence="2">Uncharacterized protein</fullName>
    </submittedName>
</protein>
<name>A0A139H046_9PEZI</name>
<comment type="caution">
    <text evidence="2">The sequence shown here is derived from an EMBL/GenBank/DDBJ whole genome shotgun (WGS) entry which is preliminary data.</text>
</comment>
<evidence type="ECO:0000256" key="1">
    <source>
        <dbReference type="SAM" id="MobiDB-lite"/>
    </source>
</evidence>
<reference evidence="2 3" key="1">
    <citation type="submission" date="2015-07" db="EMBL/GenBank/DDBJ databases">
        <title>Comparative genomics of the Sigatoka disease complex on banana suggests a link between parallel evolutionary changes in Pseudocercospora fijiensis and Pseudocercospora eumusae and increased virulence on the banana host.</title>
        <authorList>
            <person name="Chang T.-C."/>
            <person name="Salvucci A."/>
            <person name="Crous P.W."/>
            <person name="Stergiopoulos I."/>
        </authorList>
    </citation>
    <scope>NUCLEOTIDE SEQUENCE [LARGE SCALE GENOMIC DNA]</scope>
    <source>
        <strain evidence="2 3">CBS 114824</strain>
    </source>
</reference>
<evidence type="ECO:0000313" key="3">
    <source>
        <dbReference type="Proteomes" id="UP000070133"/>
    </source>
</evidence>
<dbReference type="Proteomes" id="UP000070133">
    <property type="component" value="Unassembled WGS sequence"/>
</dbReference>
<organism evidence="2 3">
    <name type="scientific">Pseudocercospora eumusae</name>
    <dbReference type="NCBI Taxonomy" id="321146"/>
    <lineage>
        <taxon>Eukaryota</taxon>
        <taxon>Fungi</taxon>
        <taxon>Dikarya</taxon>
        <taxon>Ascomycota</taxon>
        <taxon>Pezizomycotina</taxon>
        <taxon>Dothideomycetes</taxon>
        <taxon>Dothideomycetidae</taxon>
        <taxon>Mycosphaerellales</taxon>
        <taxon>Mycosphaerellaceae</taxon>
        <taxon>Pseudocercospora</taxon>
    </lineage>
</organism>
<gene>
    <name evidence="2" type="ORF">AC578_1185</name>
</gene>
<evidence type="ECO:0000313" key="2">
    <source>
        <dbReference type="EMBL" id="KXS95827.1"/>
    </source>
</evidence>
<dbReference type="AlphaFoldDB" id="A0A139H046"/>
<feature type="region of interest" description="Disordered" evidence="1">
    <location>
        <begin position="50"/>
        <end position="81"/>
    </location>
</feature>
<proteinExistence type="predicted"/>
<accession>A0A139H046</accession>
<sequence>MPEPPQPTIEEVLRSRVLAKLFGSDEYQSYIRPKLVQAFGEKFVRLLEDEDLKGAPPMGPRRPLKGEQSGAPKKALTPQFPQKRVRMEGYESSIRGKLVAALGQNYVRLLEDNDLKGAPPMGPRRALRGEQSGAPKKALTPQVPRKRVRMEGYESQVPQKRVRMEGFESSIREKLVAVLGEDYVRLLEDQGLKGAPPMGPAAGF</sequence>
<keyword evidence="3" id="KW-1185">Reference proteome</keyword>
<feature type="region of interest" description="Disordered" evidence="1">
    <location>
        <begin position="114"/>
        <end position="160"/>
    </location>
</feature>
<dbReference type="EMBL" id="LFZN01000197">
    <property type="protein sequence ID" value="KXS95827.1"/>
    <property type="molecule type" value="Genomic_DNA"/>
</dbReference>